<evidence type="ECO:0000256" key="3">
    <source>
        <dbReference type="ARBA" id="ARBA00007577"/>
    </source>
</evidence>
<keyword evidence="14" id="KW-1185">Reference proteome</keyword>
<dbReference type="GO" id="GO:0012505">
    <property type="term" value="C:endomembrane system"/>
    <property type="evidence" value="ECO:0007669"/>
    <property type="project" value="UniProtKB-SubCell"/>
</dbReference>
<dbReference type="PROSITE" id="PS50893">
    <property type="entry name" value="ABC_TRANSPORTER_2"/>
    <property type="match status" value="2"/>
</dbReference>
<feature type="transmembrane region" description="Helical" evidence="10">
    <location>
        <begin position="984"/>
        <end position="1009"/>
    </location>
</feature>
<dbReference type="GO" id="GO:0090374">
    <property type="term" value="P:oligopeptide export from mitochondrion"/>
    <property type="evidence" value="ECO:0007669"/>
    <property type="project" value="TreeGrafter"/>
</dbReference>
<dbReference type="Proteomes" id="UP000256328">
    <property type="component" value="Unassembled WGS sequence"/>
</dbReference>
<dbReference type="GO" id="GO:0005524">
    <property type="term" value="F:ATP binding"/>
    <property type="evidence" value="ECO:0007669"/>
    <property type="project" value="UniProtKB-KW"/>
</dbReference>
<keyword evidence="13" id="KW-0378">Hydrolase</keyword>
<feature type="compositionally biased region" description="Low complexity" evidence="9">
    <location>
        <begin position="120"/>
        <end position="140"/>
    </location>
</feature>
<evidence type="ECO:0000256" key="9">
    <source>
        <dbReference type="SAM" id="MobiDB-lite"/>
    </source>
</evidence>
<dbReference type="CDD" id="cd18578">
    <property type="entry name" value="ABC_6TM_Pgp_ABCB1_D2_like"/>
    <property type="match status" value="1"/>
</dbReference>
<dbReference type="EMBL" id="PDLN01000012">
    <property type="protein sequence ID" value="RDW70410.1"/>
    <property type="molecule type" value="Genomic_DNA"/>
</dbReference>
<evidence type="ECO:0000256" key="5">
    <source>
        <dbReference type="ARBA" id="ARBA00022741"/>
    </source>
</evidence>
<gene>
    <name evidence="13" type="ORF">BP5796_08807</name>
</gene>
<dbReference type="InterPro" id="IPR017871">
    <property type="entry name" value="ABC_transporter-like_CS"/>
</dbReference>
<feature type="transmembrane region" description="Helical" evidence="10">
    <location>
        <begin position="908"/>
        <end position="929"/>
    </location>
</feature>
<dbReference type="InterPro" id="IPR011527">
    <property type="entry name" value="ABC1_TM_dom"/>
</dbReference>
<evidence type="ECO:0000256" key="2">
    <source>
        <dbReference type="ARBA" id="ARBA00004308"/>
    </source>
</evidence>
<dbReference type="Gene3D" id="3.40.50.300">
    <property type="entry name" value="P-loop containing nucleotide triphosphate hydrolases"/>
    <property type="match status" value="2"/>
</dbReference>
<name>A0A3D8R8X4_9HELO</name>
<evidence type="ECO:0000313" key="13">
    <source>
        <dbReference type="EMBL" id="RDW70410.1"/>
    </source>
</evidence>
<sequence>MADISKSASPSALSHHEPMEQLQDTMSKISDTRGGGGDDGRVSGEDHGNKEVARCRDEEEPMREVQEPSSPPSAAESGSISTTAADLGMSTELYERQQQEMSRYHQYEQASGESPPVSPTSPTSPISPTTPSGATSGSAPLLPETEKTESESQSEGTASEDPIEEKKASFSKAEYQIAFSHFLRIFSYTTRGDRLLLYAAAVASILTGVTLPLMNVVFGMGSQPPRDFVSSCSHTTGQLVGAFNSFYTPDSGETKALFTEDIDRNVLYLVYLFVIRLCLDYVAILGFRMVSVRISAAVRLAYLKALFKQPVSVLDTLPAGQTAAIITITANILQMGISEKLSMLLQSTSLVLTALIIAFRYSWLLTLVTSTGLLFIIVFYSITIPCLVKMTKEVEHADRMSSSIASEVFGSIRMVAACEAEGKMAKRYSGWVLESRRRGLLMSPLVAIQQAPVFFAIHAMFALSFWFAIRLYMEFEITSVTTIIIVLMSVMTIVMSIGTIASPISAAASSAGAAAIFFTIIDAPQPRTHGITESEISSENDIVLENINFAYPVRPDVKVLDNLSVTFPAGKLTAIVGASGSGKSTIVGLLERWYELDGNMTDNMLTLFFRNGNITIGGRKLHEIDLKWWRSQIGLVQQEPFLFNDTIYKNVEYGLIGTEWEYATDEKKNELVKRACKESFADEFISRLPEGYNTMVGDSGIKLSGGQRQRIAIARSVVKQARIMIFDEATSAIDVRGEKIVQAALDKVSKNRTTITIAHRLSTIMKADNIVVLQKGQVVQQGTHEELMADAEGPYYALASAQKLSMSETSTAMESVDPETMDLEPIILDDPVPEKVEEEDLEMPVSKTKRFFGSFMLFLWEQKPRWGWYLLMLVGSLGAGAAVPLHAFLFAKLISLFSFWGQYLQDQTNWWCLMFTILAAGVGLSYLILGWSSNTISFNITSFYRQEYFQNVLLKPVSYYDGEENSVGALTSRMASDPQQLQQLLGINMAIVIISIFNILGSIGLSFYFGWKLTLLTVCSSFPIILAAGFFRIRYETQFEKMNYAVFAESSKFATESIGAFRTVSSLTLETKICGRYETLLRDHSKKAFRKARFSTLVFAMSDSISLLCMAFVLWYGGQLLANKEYTPFQYLVVYLAVVQGSTTAGQSLSFGPNVAQAFAAATRIQAMRPPPVKEEPSSELLDLSVLETNEKGPQGVKIELKNVWFKYPTRDVPVLKGLDMTIERGQFAAIVGPSGCGKTSIISLLERFYQVQRGQILYHDIDIDRISLREYRRTISLVAQEASLFSGTIRENILLGVDESTITETALHQTCRDAEIHDFISSLPEGYNTAVGAKGIALSGGQKQRIAIARALIRNPRVLLLDEATSNLDSETERSVQAVFEKTAKGRTMVVVAHRLATVQNADVIFVVSDGVVVEKGDHASLLRQRGMYYQMCQSQALDR</sequence>
<reference evidence="13 14" key="1">
    <citation type="journal article" date="2018" name="IMA Fungus">
        <title>IMA Genome-F 9: Draft genome sequence of Annulohypoxylon stygium, Aspergillus mulundensis, Berkeleyomyces basicola (syn. Thielaviopsis basicola), Ceratocystis smalleyi, two Cercospora beticola strains, Coleophoma cylindrospora, Fusarium fracticaudum, Phialophora cf. hyalina, and Morchella septimelata.</title>
        <authorList>
            <person name="Wingfield B.D."/>
            <person name="Bills G.F."/>
            <person name="Dong Y."/>
            <person name="Huang W."/>
            <person name="Nel W.J."/>
            <person name="Swalarsk-Parry B.S."/>
            <person name="Vaghefi N."/>
            <person name="Wilken P.M."/>
            <person name="An Z."/>
            <person name="de Beer Z.W."/>
            <person name="De Vos L."/>
            <person name="Chen L."/>
            <person name="Duong T.A."/>
            <person name="Gao Y."/>
            <person name="Hammerbacher A."/>
            <person name="Kikkert J.R."/>
            <person name="Li Y."/>
            <person name="Li H."/>
            <person name="Li K."/>
            <person name="Li Q."/>
            <person name="Liu X."/>
            <person name="Ma X."/>
            <person name="Naidoo K."/>
            <person name="Pethybridge S.J."/>
            <person name="Sun J."/>
            <person name="Steenkamp E.T."/>
            <person name="van der Nest M.A."/>
            <person name="van Wyk S."/>
            <person name="Wingfield M.J."/>
            <person name="Xiong C."/>
            <person name="Yue Q."/>
            <person name="Zhang X."/>
        </authorList>
    </citation>
    <scope>NUCLEOTIDE SEQUENCE [LARGE SCALE GENOMIC DNA]</scope>
    <source>
        <strain evidence="13 14">BP5796</strain>
    </source>
</reference>
<dbReference type="InterPro" id="IPR003439">
    <property type="entry name" value="ABC_transporter-like_ATP-bd"/>
</dbReference>
<evidence type="ECO:0000313" key="14">
    <source>
        <dbReference type="Proteomes" id="UP000256328"/>
    </source>
</evidence>
<dbReference type="SUPFAM" id="SSF52540">
    <property type="entry name" value="P-loop containing nucleoside triphosphate hydrolases"/>
    <property type="match status" value="2"/>
</dbReference>
<organism evidence="13 14">
    <name type="scientific">Coleophoma crateriformis</name>
    <dbReference type="NCBI Taxonomy" id="565419"/>
    <lineage>
        <taxon>Eukaryota</taxon>
        <taxon>Fungi</taxon>
        <taxon>Dikarya</taxon>
        <taxon>Ascomycota</taxon>
        <taxon>Pezizomycotina</taxon>
        <taxon>Leotiomycetes</taxon>
        <taxon>Helotiales</taxon>
        <taxon>Dermateaceae</taxon>
        <taxon>Coleophoma</taxon>
    </lineage>
</organism>
<evidence type="ECO:0000259" key="12">
    <source>
        <dbReference type="PROSITE" id="PS50929"/>
    </source>
</evidence>
<feature type="compositionally biased region" description="Low complexity" evidence="9">
    <location>
        <begin position="72"/>
        <end position="81"/>
    </location>
</feature>
<dbReference type="FunFam" id="3.40.50.300:FF:000913">
    <property type="entry name" value="ABC multidrug transporter SitT"/>
    <property type="match status" value="1"/>
</dbReference>
<keyword evidence="5" id="KW-0547">Nucleotide-binding</keyword>
<feature type="domain" description="ABC transporter" evidence="11">
    <location>
        <begin position="542"/>
        <end position="800"/>
    </location>
</feature>
<feature type="transmembrane region" description="Helical" evidence="10">
    <location>
        <begin position="1015"/>
        <end position="1033"/>
    </location>
</feature>
<feature type="transmembrane region" description="Helical" evidence="10">
    <location>
        <begin position="195"/>
        <end position="218"/>
    </location>
</feature>
<evidence type="ECO:0000256" key="4">
    <source>
        <dbReference type="ARBA" id="ARBA00022692"/>
    </source>
</evidence>
<evidence type="ECO:0000256" key="8">
    <source>
        <dbReference type="ARBA" id="ARBA00023136"/>
    </source>
</evidence>
<evidence type="ECO:0000256" key="10">
    <source>
        <dbReference type="SAM" id="Phobius"/>
    </source>
</evidence>
<dbReference type="PANTHER" id="PTHR43394:SF1">
    <property type="entry name" value="ATP-BINDING CASSETTE SUB-FAMILY B MEMBER 10, MITOCHONDRIAL"/>
    <property type="match status" value="1"/>
</dbReference>
<feature type="region of interest" description="Disordered" evidence="9">
    <location>
        <begin position="1"/>
        <end position="165"/>
    </location>
</feature>
<feature type="compositionally biased region" description="Basic and acidic residues" evidence="9">
    <location>
        <begin position="36"/>
        <end position="66"/>
    </location>
</feature>
<evidence type="ECO:0000256" key="6">
    <source>
        <dbReference type="ARBA" id="ARBA00022840"/>
    </source>
</evidence>
<dbReference type="FunFam" id="1.20.1560.10:FF:000306">
    <property type="entry name" value="Uncharacterized protein"/>
    <property type="match status" value="1"/>
</dbReference>
<feature type="domain" description="ABC transmembrane type-1" evidence="12">
    <location>
        <begin position="266"/>
        <end position="509"/>
    </location>
</feature>
<feature type="transmembrane region" description="Helical" evidence="10">
    <location>
        <begin position="481"/>
        <end position="501"/>
    </location>
</feature>
<evidence type="ECO:0000259" key="11">
    <source>
        <dbReference type="PROSITE" id="PS50893"/>
    </source>
</evidence>
<dbReference type="FunFam" id="3.40.50.300:FF:001530">
    <property type="entry name" value="ABC multidrug transporter (Eurofung)"/>
    <property type="match status" value="1"/>
</dbReference>
<dbReference type="InterPro" id="IPR027417">
    <property type="entry name" value="P-loop_NTPase"/>
</dbReference>
<evidence type="ECO:0000256" key="1">
    <source>
        <dbReference type="ARBA" id="ARBA00004141"/>
    </source>
</evidence>
<dbReference type="SUPFAM" id="SSF90123">
    <property type="entry name" value="ABC transporter transmembrane region"/>
    <property type="match status" value="2"/>
</dbReference>
<dbReference type="SMART" id="SM00382">
    <property type="entry name" value="AAA"/>
    <property type="match status" value="2"/>
</dbReference>
<keyword evidence="8 10" id="KW-0472">Membrane</keyword>
<dbReference type="Pfam" id="PF00664">
    <property type="entry name" value="ABC_membrane"/>
    <property type="match status" value="2"/>
</dbReference>
<feature type="transmembrane region" description="Helical" evidence="10">
    <location>
        <begin position="367"/>
        <end position="388"/>
    </location>
</feature>
<dbReference type="GO" id="GO:0015421">
    <property type="term" value="F:ABC-type oligopeptide transporter activity"/>
    <property type="evidence" value="ECO:0007669"/>
    <property type="project" value="TreeGrafter"/>
</dbReference>
<dbReference type="GO" id="GO:0016887">
    <property type="term" value="F:ATP hydrolysis activity"/>
    <property type="evidence" value="ECO:0007669"/>
    <property type="project" value="InterPro"/>
</dbReference>
<keyword evidence="7 10" id="KW-1133">Transmembrane helix</keyword>
<comment type="similarity">
    <text evidence="3">Belongs to the ABC transporter superfamily. ABCB family. Multidrug resistance exporter (TC 3.A.1.201) subfamily.</text>
</comment>
<dbReference type="InterPro" id="IPR039421">
    <property type="entry name" value="Type_1_exporter"/>
</dbReference>
<accession>A0A3D8R8X4</accession>
<feature type="compositionally biased region" description="Polar residues" evidence="9">
    <location>
        <begin position="1"/>
        <end position="12"/>
    </location>
</feature>
<comment type="subcellular location">
    <subcellularLocation>
        <location evidence="2">Endomembrane system</location>
    </subcellularLocation>
    <subcellularLocation>
        <location evidence="1">Membrane</location>
        <topology evidence="1">Multi-pass membrane protein</topology>
    </subcellularLocation>
</comment>
<keyword evidence="6" id="KW-0067">ATP-binding</keyword>
<dbReference type="InterPro" id="IPR036640">
    <property type="entry name" value="ABC1_TM_sf"/>
</dbReference>
<dbReference type="PROSITE" id="PS00211">
    <property type="entry name" value="ABC_TRANSPORTER_1"/>
    <property type="match status" value="2"/>
</dbReference>
<dbReference type="CDD" id="cd18577">
    <property type="entry name" value="ABC_6TM_Pgp_ABCB1_D1_like"/>
    <property type="match status" value="1"/>
</dbReference>
<proteinExistence type="inferred from homology"/>
<feature type="transmembrane region" description="Helical" evidence="10">
    <location>
        <begin position="445"/>
        <end position="469"/>
    </location>
</feature>
<dbReference type="InterPro" id="IPR003593">
    <property type="entry name" value="AAA+_ATPase"/>
</dbReference>
<feature type="domain" description="ABC transporter" evidence="11">
    <location>
        <begin position="1199"/>
        <end position="1436"/>
    </location>
</feature>
<keyword evidence="4 10" id="KW-0812">Transmembrane</keyword>
<feature type="transmembrane region" description="Helical" evidence="10">
    <location>
        <begin position="866"/>
        <end position="888"/>
    </location>
</feature>
<dbReference type="GO" id="GO:0005743">
    <property type="term" value="C:mitochondrial inner membrane"/>
    <property type="evidence" value="ECO:0007669"/>
    <property type="project" value="TreeGrafter"/>
</dbReference>
<dbReference type="PROSITE" id="PS50929">
    <property type="entry name" value="ABC_TM1F"/>
    <property type="match status" value="2"/>
</dbReference>
<feature type="domain" description="ABC transmembrane type-1" evidence="12">
    <location>
        <begin position="870"/>
        <end position="1157"/>
    </location>
</feature>
<dbReference type="OrthoDB" id="6500128at2759"/>
<protein>
    <submittedName>
        <fullName evidence="13">p-loop containing nucleoside triphosphate hydrolase-7</fullName>
    </submittedName>
</protein>
<feature type="transmembrane region" description="Helical" evidence="10">
    <location>
        <begin position="1094"/>
        <end position="1117"/>
    </location>
</feature>
<dbReference type="PANTHER" id="PTHR43394">
    <property type="entry name" value="ATP-DEPENDENT PERMEASE MDL1, MITOCHONDRIAL"/>
    <property type="match status" value="1"/>
</dbReference>
<feature type="compositionally biased region" description="Basic and acidic residues" evidence="9">
    <location>
        <begin position="93"/>
        <end position="106"/>
    </location>
</feature>
<feature type="transmembrane region" description="Helical" evidence="10">
    <location>
        <begin position="266"/>
        <end position="287"/>
    </location>
</feature>
<evidence type="ECO:0000256" key="7">
    <source>
        <dbReference type="ARBA" id="ARBA00022989"/>
    </source>
</evidence>
<comment type="caution">
    <text evidence="13">The sequence shown here is derived from an EMBL/GenBank/DDBJ whole genome shotgun (WGS) entry which is preliminary data.</text>
</comment>
<dbReference type="Gene3D" id="1.20.1560.10">
    <property type="entry name" value="ABC transporter type 1, transmembrane domain"/>
    <property type="match status" value="1"/>
</dbReference>
<dbReference type="Pfam" id="PF00005">
    <property type="entry name" value="ABC_tran"/>
    <property type="match status" value="2"/>
</dbReference>